<dbReference type="Proteomes" id="UP001203136">
    <property type="component" value="Unassembled WGS sequence"/>
</dbReference>
<dbReference type="RefSeq" id="WP_003498999.1">
    <property type="nucleotide sequence ID" value="NZ_BAABZD010000011.1"/>
</dbReference>
<reference evidence="3" key="2">
    <citation type="submission" date="2023-01" db="EMBL/GenBank/DDBJ databases">
        <title>Human gut microbiome strain richness.</title>
        <authorList>
            <person name="Chen-Liaw A."/>
        </authorList>
    </citation>
    <scope>NUCLEOTIDE SEQUENCE</scope>
    <source>
        <strain evidence="3">B1_m1001713B170214d0_201011</strain>
    </source>
</reference>
<dbReference type="GeneID" id="57970155"/>
<dbReference type="EMBL" id="JAINVB010000001">
    <property type="protein sequence ID" value="MCK0086660.1"/>
    <property type="molecule type" value="Genomic_DNA"/>
</dbReference>
<feature type="transmembrane region" description="Helical" evidence="1">
    <location>
        <begin position="116"/>
        <end position="141"/>
    </location>
</feature>
<sequence length="181" mass="19616">MGKYHTPFRFQPSILTVFCFFAGIFAGTMWVNRMGAGLKEQLGVFGQAFLTGSTQPPSLELLAELLLKRSLGIGILWLLGMSLFAVPGFCLAAVYAGFSMAFLISSMTVQAGLMGVFLFLLSVFPQMIFYLPVLAVLYIWAMAPGNKIHGGGFAVLLILTAAGAASELWLNPWFLHFASGF</sequence>
<feature type="transmembrane region" description="Helical" evidence="1">
    <location>
        <begin position="153"/>
        <end position="175"/>
    </location>
</feature>
<keyword evidence="1" id="KW-1133">Transmembrane helix</keyword>
<protein>
    <submittedName>
        <fullName evidence="2">Stage II sporulation protein M</fullName>
    </submittedName>
</protein>
<proteinExistence type="predicted"/>
<feature type="transmembrane region" description="Helical" evidence="1">
    <location>
        <begin position="75"/>
        <end position="104"/>
    </location>
</feature>
<dbReference type="Proteomes" id="UP001300871">
    <property type="component" value="Unassembled WGS sequence"/>
</dbReference>
<keyword evidence="1" id="KW-0812">Transmembrane</keyword>
<organism evidence="2 4">
    <name type="scientific">Clostridium symbiosum</name>
    <name type="common">Bacteroides symbiosus</name>
    <dbReference type="NCBI Taxonomy" id="1512"/>
    <lineage>
        <taxon>Bacteria</taxon>
        <taxon>Bacillati</taxon>
        <taxon>Bacillota</taxon>
        <taxon>Clostridia</taxon>
        <taxon>Lachnospirales</taxon>
        <taxon>Lachnospiraceae</taxon>
        <taxon>Otoolea</taxon>
    </lineage>
</organism>
<evidence type="ECO:0000313" key="4">
    <source>
        <dbReference type="Proteomes" id="UP001203136"/>
    </source>
</evidence>
<evidence type="ECO:0000256" key="1">
    <source>
        <dbReference type="SAM" id="Phobius"/>
    </source>
</evidence>
<keyword evidence="1" id="KW-0472">Membrane</keyword>
<evidence type="ECO:0000313" key="2">
    <source>
        <dbReference type="EMBL" id="MCK0086660.1"/>
    </source>
</evidence>
<feature type="transmembrane region" description="Helical" evidence="1">
    <location>
        <begin position="12"/>
        <end position="31"/>
    </location>
</feature>
<evidence type="ECO:0000313" key="3">
    <source>
        <dbReference type="EMBL" id="MDB2002632.1"/>
    </source>
</evidence>
<comment type="caution">
    <text evidence="2">The sequence shown here is derived from an EMBL/GenBank/DDBJ whole genome shotgun (WGS) entry which is preliminary data.</text>
</comment>
<dbReference type="EMBL" id="JAQLGM010000083">
    <property type="protein sequence ID" value="MDB2002632.1"/>
    <property type="molecule type" value="Genomic_DNA"/>
</dbReference>
<accession>A0AAW5F2M3</accession>
<dbReference type="AlphaFoldDB" id="A0AAW5F2M3"/>
<name>A0AAW5F2M3_CLOSY</name>
<reference evidence="2" key="1">
    <citation type="journal article" date="2022" name="Cell Host Microbe">
        <title>Colonization of the live biotherapeutic product VE303 and modulation of the microbiota and metabolites in healthy volunteers.</title>
        <authorList>
            <person name="Dsouza M."/>
            <person name="Menon R."/>
            <person name="Crossette E."/>
            <person name="Bhattarai S.K."/>
            <person name="Schneider J."/>
            <person name="Kim Y.G."/>
            <person name="Reddy S."/>
            <person name="Caballero S."/>
            <person name="Felix C."/>
            <person name="Cornacchione L."/>
            <person name="Hendrickson J."/>
            <person name="Watson A.R."/>
            <person name="Minot S.S."/>
            <person name="Greenfield N."/>
            <person name="Schopf L."/>
            <person name="Szabady R."/>
            <person name="Patarroyo J."/>
            <person name="Smith W."/>
            <person name="Harrison P."/>
            <person name="Kuijper E.J."/>
            <person name="Kelly C.P."/>
            <person name="Olle B."/>
            <person name="Bobilev D."/>
            <person name="Silber J.L."/>
            <person name="Bucci V."/>
            <person name="Roberts B."/>
            <person name="Faith J."/>
            <person name="Norman J.M."/>
        </authorList>
    </citation>
    <scope>NUCLEOTIDE SEQUENCE</scope>
    <source>
        <strain evidence="2">VE303-04</strain>
    </source>
</reference>
<gene>
    <name evidence="2" type="ORF">K5I21_12390</name>
    <name evidence="3" type="ORF">PM006_20730</name>
</gene>